<dbReference type="KEGG" id="fwa:DCMF_08300"/>
<organism evidence="2 3">
    <name type="scientific">Formimonas warabiya</name>
    <dbReference type="NCBI Taxonomy" id="1761012"/>
    <lineage>
        <taxon>Bacteria</taxon>
        <taxon>Bacillati</taxon>
        <taxon>Bacillota</taxon>
        <taxon>Clostridia</taxon>
        <taxon>Eubacteriales</taxon>
        <taxon>Peptococcaceae</taxon>
        <taxon>Candidatus Formimonas</taxon>
    </lineage>
</organism>
<dbReference type="GO" id="GO:0004853">
    <property type="term" value="F:uroporphyrinogen decarboxylase activity"/>
    <property type="evidence" value="ECO:0007669"/>
    <property type="project" value="InterPro"/>
</dbReference>
<dbReference type="InterPro" id="IPR000257">
    <property type="entry name" value="Uroporphyrinogen_deCOase"/>
</dbReference>
<dbReference type="Pfam" id="PF01208">
    <property type="entry name" value="URO-D"/>
    <property type="match status" value="1"/>
</dbReference>
<gene>
    <name evidence="2" type="ORF">DCMF_08300</name>
</gene>
<name>A0A3G1KQN4_FORW1</name>
<dbReference type="AlphaFoldDB" id="A0A3G1KQN4"/>
<reference evidence="2 3" key="1">
    <citation type="submission" date="2016-10" db="EMBL/GenBank/DDBJ databases">
        <title>Complete Genome Sequence of Peptococcaceae strain DCMF.</title>
        <authorList>
            <person name="Edwards R.J."/>
            <person name="Holland S.I."/>
            <person name="Deshpande N.P."/>
            <person name="Wong Y.K."/>
            <person name="Ertan H."/>
            <person name="Manefield M."/>
            <person name="Russell T.L."/>
            <person name="Lee M.J."/>
        </authorList>
    </citation>
    <scope>NUCLEOTIDE SEQUENCE [LARGE SCALE GENOMIC DNA]</scope>
    <source>
        <strain evidence="2 3">DCMF</strain>
    </source>
</reference>
<evidence type="ECO:0000259" key="1">
    <source>
        <dbReference type="Pfam" id="PF01208"/>
    </source>
</evidence>
<dbReference type="RefSeq" id="WP_148133999.1">
    <property type="nucleotide sequence ID" value="NZ_CP017634.1"/>
</dbReference>
<protein>
    <recommendedName>
        <fullName evidence="1">Uroporphyrinogen decarboxylase (URO-D) domain-containing protein</fullName>
    </recommendedName>
</protein>
<dbReference type="PANTHER" id="PTHR47099">
    <property type="entry name" value="METHYLCOBAMIDE:COM METHYLTRANSFERASE MTBA"/>
    <property type="match status" value="1"/>
</dbReference>
<dbReference type="InterPro" id="IPR038071">
    <property type="entry name" value="UROD/MetE-like_sf"/>
</dbReference>
<dbReference type="OrthoDB" id="9813603at2"/>
<dbReference type="InterPro" id="IPR052024">
    <property type="entry name" value="Methanogen_methyltrans"/>
</dbReference>
<dbReference type="EMBL" id="CP017634">
    <property type="protein sequence ID" value="ATW24771.1"/>
    <property type="molecule type" value="Genomic_DNA"/>
</dbReference>
<evidence type="ECO:0000313" key="2">
    <source>
        <dbReference type="EMBL" id="ATW24771.1"/>
    </source>
</evidence>
<dbReference type="Gene3D" id="3.20.20.210">
    <property type="match status" value="1"/>
</dbReference>
<dbReference type="PANTHER" id="PTHR47099:SF1">
    <property type="entry name" value="METHYLCOBAMIDE:COM METHYLTRANSFERASE MTBA"/>
    <property type="match status" value="1"/>
</dbReference>
<feature type="domain" description="Uroporphyrinogen decarboxylase (URO-D)" evidence="1">
    <location>
        <begin position="204"/>
        <end position="410"/>
    </location>
</feature>
<keyword evidence="3" id="KW-1185">Reference proteome</keyword>
<dbReference type="Proteomes" id="UP000323521">
    <property type="component" value="Chromosome"/>
</dbReference>
<evidence type="ECO:0000313" key="3">
    <source>
        <dbReference type="Proteomes" id="UP000323521"/>
    </source>
</evidence>
<proteinExistence type="predicted"/>
<sequence length="414" mass="47350">MSKTPAQLYEERLKRVKDAIALKIPDRVPLVPCIEAYPMYYSGVTIEEAMNDFSKAEMAYDKFFENFEPDLAWDPVLMFPAKTMEMLDLKWLRWPGHGVESNRMYQFVEGEYMEAEEYDELIQDPTRFMLSKWLPRSFGSLSGLSYLSGIRNSLWLGWFNSFYPFALPEVQNSLHALMKGAEELAAWLGFIVRYQEKLKDKGFPIAWGAFTFAPFDLIGDTMRGTAPVLMDIRRNPDKLLKAIEVMTPVAIEMGVGGAKASGNPFVWIPLHKGVDEFMSHEQYRTFYWPGLKALIHGLIDAELIPVVYGEGSMNSRLEFLREVPRGKVLYHFENVDMFRAKEILGDIACIAGNVPNSLLYAGTPQEIKDYCKKLIDVCGKDGGFIMDTSAFVDEAKYENLKALFDFTKEYGVYR</sequence>
<accession>A0A3G1KQN4</accession>
<dbReference type="GO" id="GO:0006779">
    <property type="term" value="P:porphyrin-containing compound biosynthetic process"/>
    <property type="evidence" value="ECO:0007669"/>
    <property type="project" value="InterPro"/>
</dbReference>
<dbReference type="SUPFAM" id="SSF51726">
    <property type="entry name" value="UROD/MetE-like"/>
    <property type="match status" value="1"/>
</dbReference>